<name>Q77Y97_ADEB4</name>
<dbReference type="GeneID" id="2948450"/>
<reference evidence="1 2" key="4">
    <citation type="journal article" date="2001" name="Virus Genes">
        <title>Four new inverted terminal repeat sequences from bovine adenoviruses reveal striking differences in the length and content of the ITRs.</title>
        <authorList>
            <person name="Dan A."/>
            <person name="Elo P."/>
            <person name="Harrach B."/>
            <person name="Zadori Z."/>
            <person name="Benko M."/>
        </authorList>
    </citation>
    <scope>NUCLEOTIDE SEQUENCE [LARGE SCALE GENOMIC DNA]</scope>
    <source>
        <strain evidence="1 2">THT/62</strain>
    </source>
</reference>
<dbReference type="Proteomes" id="UP000172814">
    <property type="component" value="Segment"/>
</dbReference>
<organism evidence="1 2">
    <name type="scientific">Bovine adenovirus 4</name>
    <name type="common">BAdV-4</name>
    <dbReference type="NCBI Taxonomy" id="70333"/>
    <lineage>
        <taxon>Viruses</taxon>
        <taxon>Varidnaviria</taxon>
        <taxon>Bamfordvirae</taxon>
        <taxon>Preplasmiviricota</taxon>
        <taxon>Polisuviricotina</taxon>
        <taxon>Pharingeaviricetes</taxon>
        <taxon>Rowavirales</taxon>
        <taxon>Adenoviridae</taxon>
        <taxon>Barthadenovirus</taxon>
        <taxon>Barthadenovirus bosquartum</taxon>
        <taxon>Bovine atadenovirus D</taxon>
    </lineage>
</organism>
<dbReference type="RefSeq" id="NP_899150.1">
    <property type="nucleotide sequence ID" value="NC_002685.2"/>
</dbReference>
<keyword evidence="2" id="KW-1185">Reference proteome</keyword>
<proteinExistence type="predicted"/>
<organismHost>
    <name type="scientific">Bos taurus</name>
    <name type="common">Bovine</name>
    <dbReference type="NCBI Taxonomy" id="9913"/>
</organismHost>
<evidence type="ECO:0000313" key="1">
    <source>
        <dbReference type="EMBL" id="AAQ63166.1"/>
    </source>
</evidence>
<reference evidence="1 2" key="2">
    <citation type="journal article" date="2000" name="J. Gen. Virol.">
        <title>DNA sequence of frog adenovirus.</title>
        <authorList>
            <person name="Davison A.J."/>
            <person name="Wright K.M."/>
            <person name="Harrach B."/>
        </authorList>
    </citation>
    <scope>NUCLEOTIDE SEQUENCE [LARGE SCALE GENOMIC DNA]</scope>
    <source>
        <strain evidence="1 2">THT/62</strain>
    </source>
</reference>
<evidence type="ECO:0000313" key="2">
    <source>
        <dbReference type="Proteomes" id="UP000172814"/>
    </source>
</evidence>
<reference evidence="1 2" key="3">
    <citation type="journal article" date="2000" name="Virus Res.">
        <title>DNA sequencing and phylogenetic analysis of the protease gene of ovine adenovirus 3 suggest that adenoviruses of sheep belong to two different genera.</title>
        <authorList>
            <person name="Barbezange C."/>
            <person name="Benko M."/>
            <person name="Dan A."/>
            <person name="Harrach B."/>
        </authorList>
    </citation>
    <scope>NUCLEOTIDE SEQUENCE [LARGE SCALE GENOMIC DNA]</scope>
    <source>
        <strain evidence="1 2">THT/62</strain>
    </source>
</reference>
<dbReference type="KEGG" id="vg:2948450"/>
<sequence>MVLEWRGYIGNVVHILPEEIWIKILLHLTSKDIASFALSFPDIVYILQSSAFLKLHAERFMRITCNPVLTILLEWQTEKFFKPLSPASFWCEKKFLPSGHCVACLLNPHLLLIPPAYASCFCADHRALWRLSSDKILW</sequence>
<reference evidence="1 2" key="1">
    <citation type="journal article" date="1998" name="J. Gen. Virol.">
        <title>Analysis of the hexon gene sequence of bovine adenovirus type 4 provides further support for a new adenovirus genus (Atadenovirus).</title>
        <authorList>
            <person name="Dan A."/>
            <person name="Ruzsics Z."/>
            <person name="Russell W.C."/>
            <person name="Benko M."/>
            <person name="Harrach B."/>
        </authorList>
    </citation>
    <scope>NUCLEOTIDE SEQUENCE [LARGE SCALE GENOMIC DNA]</scope>
    <source>
        <strain evidence="1 2">THT/62</strain>
    </source>
</reference>
<dbReference type="EMBL" id="AF036092">
    <property type="protein sequence ID" value="AAQ63166.1"/>
    <property type="molecule type" value="Genomic_DNA"/>
</dbReference>
<accession>Q77Y97</accession>
<protein>
    <submittedName>
        <fullName evidence="1">RH1</fullName>
    </submittedName>
</protein>